<evidence type="ECO:0000256" key="4">
    <source>
        <dbReference type="ARBA" id="ARBA00022989"/>
    </source>
</evidence>
<dbReference type="InterPro" id="IPR001594">
    <property type="entry name" value="Palmitoyltrfase_DHHC"/>
</dbReference>
<feature type="transmembrane region" description="Helical" evidence="7">
    <location>
        <begin position="54"/>
        <end position="75"/>
    </location>
</feature>
<evidence type="ECO:0000256" key="1">
    <source>
        <dbReference type="ARBA" id="ARBA00004141"/>
    </source>
</evidence>
<comment type="domain">
    <text evidence="7">The DHHC domain is required for palmitoyltransferase activity.</text>
</comment>
<evidence type="ECO:0000256" key="6">
    <source>
        <dbReference type="ARBA" id="ARBA00023315"/>
    </source>
</evidence>
<gene>
    <name evidence="9" type="ORF">PCOR1329_LOCUS49924</name>
</gene>
<feature type="transmembrane region" description="Helical" evidence="7">
    <location>
        <begin position="187"/>
        <end position="211"/>
    </location>
</feature>
<keyword evidence="3 7" id="KW-0812">Transmembrane</keyword>
<evidence type="ECO:0000313" key="10">
    <source>
        <dbReference type="Proteomes" id="UP001189429"/>
    </source>
</evidence>
<evidence type="ECO:0000256" key="7">
    <source>
        <dbReference type="RuleBase" id="RU079119"/>
    </source>
</evidence>
<comment type="similarity">
    <text evidence="7">Belongs to the DHHC palmitoyltransferase family.</text>
</comment>
<feature type="transmembrane region" description="Helical" evidence="7">
    <location>
        <begin position="87"/>
        <end position="111"/>
    </location>
</feature>
<reference evidence="9" key="1">
    <citation type="submission" date="2023-10" db="EMBL/GenBank/DDBJ databases">
        <authorList>
            <person name="Chen Y."/>
            <person name="Shah S."/>
            <person name="Dougan E. K."/>
            <person name="Thang M."/>
            <person name="Chan C."/>
        </authorList>
    </citation>
    <scope>NUCLEOTIDE SEQUENCE [LARGE SCALE GENOMIC DNA]</scope>
</reference>
<comment type="caution">
    <text evidence="9">The sequence shown here is derived from an EMBL/GenBank/DDBJ whole genome shotgun (WGS) entry which is preliminary data.</text>
</comment>
<dbReference type="InterPro" id="IPR039859">
    <property type="entry name" value="PFA4/ZDH16/20/ERF2-like"/>
</dbReference>
<dbReference type="PANTHER" id="PTHR12246">
    <property type="entry name" value="PALMITOYLTRANSFERASE ZDHHC16"/>
    <property type="match status" value="1"/>
</dbReference>
<dbReference type="EC" id="2.3.1.225" evidence="7"/>
<evidence type="ECO:0000259" key="8">
    <source>
        <dbReference type="Pfam" id="PF01529"/>
    </source>
</evidence>
<name>A0ABN9UMM6_9DINO</name>
<protein>
    <recommendedName>
        <fullName evidence="7">Palmitoyltransferase</fullName>
        <ecNumber evidence="7">2.3.1.225</ecNumber>
    </recommendedName>
</protein>
<evidence type="ECO:0000256" key="2">
    <source>
        <dbReference type="ARBA" id="ARBA00022679"/>
    </source>
</evidence>
<proteinExistence type="inferred from homology"/>
<dbReference type="EMBL" id="CAUYUJ010016048">
    <property type="protein sequence ID" value="CAK0861163.1"/>
    <property type="molecule type" value="Genomic_DNA"/>
</dbReference>
<evidence type="ECO:0000256" key="3">
    <source>
        <dbReference type="ARBA" id="ARBA00022692"/>
    </source>
</evidence>
<sequence>MYGDWLSGAIFRPGMWHLYVEMFWAELTHKLFYVESLLADYRIELNWAKLFPAMLWPVYTFVYLTTVRYVIFSWFHSDDSEVARWQIVPLTGAGFALLGAYSAGMASMGFAHLSALLSDPGIVPHVEAPPANVQHPRCCTFCSGRPWKPSRAHHCRECGVCIFQRHSHCPFIGNCVGQGNQKPFLLLLLYGGASLSASLLLLASGLVAWAASGLTALAVALVEAEGSAGTVLARGLLERRPPLGALVCGPLAARACSRGLDQLWHTAKDHWRCLRTNATPLEADRGLFGPPRTPRARLREVFGPEAWLWPVPLPARVAPDLSEPVFRWSEATGLMEEVFGKRLSPGAEADEWGRSAAGRRGGRDDDAIRAAWARR</sequence>
<accession>A0ABN9UMM6</accession>
<comment type="subcellular location">
    <subcellularLocation>
        <location evidence="1">Membrane</location>
        <topology evidence="1">Multi-pass membrane protein</topology>
    </subcellularLocation>
</comment>
<keyword evidence="2 7" id="KW-0808">Transferase</keyword>
<keyword evidence="6 7" id="KW-0012">Acyltransferase</keyword>
<keyword evidence="5 7" id="KW-0472">Membrane</keyword>
<dbReference type="PROSITE" id="PS50216">
    <property type="entry name" value="DHHC"/>
    <property type="match status" value="1"/>
</dbReference>
<organism evidence="9 10">
    <name type="scientific">Prorocentrum cordatum</name>
    <dbReference type="NCBI Taxonomy" id="2364126"/>
    <lineage>
        <taxon>Eukaryota</taxon>
        <taxon>Sar</taxon>
        <taxon>Alveolata</taxon>
        <taxon>Dinophyceae</taxon>
        <taxon>Prorocentrales</taxon>
        <taxon>Prorocentraceae</taxon>
        <taxon>Prorocentrum</taxon>
    </lineage>
</organism>
<comment type="catalytic activity">
    <reaction evidence="7">
        <text>L-cysteinyl-[protein] + hexadecanoyl-CoA = S-hexadecanoyl-L-cysteinyl-[protein] + CoA</text>
        <dbReference type="Rhea" id="RHEA:36683"/>
        <dbReference type="Rhea" id="RHEA-COMP:10131"/>
        <dbReference type="Rhea" id="RHEA-COMP:11032"/>
        <dbReference type="ChEBI" id="CHEBI:29950"/>
        <dbReference type="ChEBI" id="CHEBI:57287"/>
        <dbReference type="ChEBI" id="CHEBI:57379"/>
        <dbReference type="ChEBI" id="CHEBI:74151"/>
        <dbReference type="EC" id="2.3.1.225"/>
    </reaction>
</comment>
<evidence type="ECO:0000313" key="9">
    <source>
        <dbReference type="EMBL" id="CAK0861163.1"/>
    </source>
</evidence>
<dbReference type="Pfam" id="PF01529">
    <property type="entry name" value="DHHC"/>
    <property type="match status" value="1"/>
</dbReference>
<feature type="domain" description="Palmitoyltransferase DHHC" evidence="8">
    <location>
        <begin position="137"/>
        <end position="209"/>
    </location>
</feature>
<keyword evidence="10" id="KW-1185">Reference proteome</keyword>
<keyword evidence="4 7" id="KW-1133">Transmembrane helix</keyword>
<evidence type="ECO:0000256" key="5">
    <source>
        <dbReference type="ARBA" id="ARBA00023136"/>
    </source>
</evidence>
<dbReference type="Proteomes" id="UP001189429">
    <property type="component" value="Unassembled WGS sequence"/>
</dbReference>